<dbReference type="SUPFAM" id="SSF48403">
    <property type="entry name" value="Ankyrin repeat"/>
    <property type="match status" value="2"/>
</dbReference>
<dbReference type="GeneID" id="27710628"/>
<feature type="domain" description="DUF7708" evidence="4">
    <location>
        <begin position="75"/>
        <end position="218"/>
    </location>
</feature>
<organism evidence="6 7">
    <name type="scientific">Fonsecaea multimorphosa CBS 102226</name>
    <dbReference type="NCBI Taxonomy" id="1442371"/>
    <lineage>
        <taxon>Eukaryota</taxon>
        <taxon>Fungi</taxon>
        <taxon>Dikarya</taxon>
        <taxon>Ascomycota</taxon>
        <taxon>Pezizomycotina</taxon>
        <taxon>Eurotiomycetes</taxon>
        <taxon>Chaetothyriomycetidae</taxon>
        <taxon>Chaetothyriales</taxon>
        <taxon>Herpotrichiellaceae</taxon>
        <taxon>Fonsecaea</taxon>
    </lineage>
</organism>
<dbReference type="InterPro" id="IPR027417">
    <property type="entry name" value="P-loop_NTPase"/>
</dbReference>
<keyword evidence="1" id="KW-0677">Repeat</keyword>
<evidence type="ECO:0000313" key="7">
    <source>
        <dbReference type="Proteomes" id="UP000053411"/>
    </source>
</evidence>
<dbReference type="Pfam" id="PF00023">
    <property type="entry name" value="Ank"/>
    <property type="match status" value="1"/>
</dbReference>
<proteinExistence type="predicted"/>
<dbReference type="Pfam" id="PF24883">
    <property type="entry name" value="NPHP3_N"/>
    <property type="match status" value="1"/>
</dbReference>
<dbReference type="Gene3D" id="1.25.40.20">
    <property type="entry name" value="Ankyrin repeat-containing domain"/>
    <property type="match status" value="2"/>
</dbReference>
<dbReference type="PROSITE" id="PS50297">
    <property type="entry name" value="ANK_REP_REGION"/>
    <property type="match status" value="2"/>
</dbReference>
<dbReference type="Pfam" id="PF24809">
    <property type="entry name" value="DUF7708"/>
    <property type="match status" value="1"/>
</dbReference>
<dbReference type="InterPro" id="IPR056884">
    <property type="entry name" value="NPHP3-like_N"/>
</dbReference>
<dbReference type="AlphaFoldDB" id="A0A0D2IQP6"/>
<evidence type="ECO:0000259" key="5">
    <source>
        <dbReference type="Pfam" id="PF24883"/>
    </source>
</evidence>
<dbReference type="RefSeq" id="XP_016633429.1">
    <property type="nucleotide sequence ID" value="XM_016775386.1"/>
</dbReference>
<dbReference type="InterPro" id="IPR036770">
    <property type="entry name" value="Ankyrin_rpt-contain_sf"/>
</dbReference>
<dbReference type="InterPro" id="IPR054471">
    <property type="entry name" value="GPIID_WHD"/>
</dbReference>
<evidence type="ECO:0000259" key="3">
    <source>
        <dbReference type="Pfam" id="PF22939"/>
    </source>
</evidence>
<evidence type="ECO:0000256" key="1">
    <source>
        <dbReference type="ARBA" id="ARBA00022737"/>
    </source>
</evidence>
<dbReference type="Pfam" id="PF22939">
    <property type="entry name" value="WHD_GPIID"/>
    <property type="match status" value="1"/>
</dbReference>
<dbReference type="OrthoDB" id="7464126at2759"/>
<dbReference type="PROSITE" id="PS50088">
    <property type="entry name" value="ANK_REPEAT"/>
    <property type="match status" value="2"/>
</dbReference>
<feature type="domain" description="GPI inositol-deacylase winged helix" evidence="3">
    <location>
        <begin position="549"/>
        <end position="630"/>
    </location>
</feature>
<evidence type="ECO:0000259" key="4">
    <source>
        <dbReference type="Pfam" id="PF24809"/>
    </source>
</evidence>
<accession>A0A0D2IQP6</accession>
<reference evidence="6 7" key="1">
    <citation type="submission" date="2015-01" db="EMBL/GenBank/DDBJ databases">
        <title>The Genome Sequence of Fonsecaea multimorphosa CBS 102226.</title>
        <authorList>
            <consortium name="The Broad Institute Genomics Platform"/>
            <person name="Cuomo C."/>
            <person name="de Hoog S."/>
            <person name="Gorbushina A."/>
            <person name="Stielow B."/>
            <person name="Teixiera M."/>
            <person name="Abouelleil A."/>
            <person name="Chapman S.B."/>
            <person name="Priest M."/>
            <person name="Young S.K."/>
            <person name="Wortman J."/>
            <person name="Nusbaum C."/>
            <person name="Birren B."/>
        </authorList>
    </citation>
    <scope>NUCLEOTIDE SEQUENCE [LARGE SCALE GENOMIC DNA]</scope>
    <source>
        <strain evidence="6 7">CBS 102226</strain>
    </source>
</reference>
<sequence length="1181" mass="134109">MALALRSAAPLKPEIRLAQALSEFEAMLDDDDKKTFRTWRGGSPPAVSDVMKLTAEIDRNNSRRMSRRCFGPRLTSILGAVQQFSSALDVIVGGTQSPIATSIWGVLRMTLQITVQFASYFDNLSALFMRIGRSCPRYEQYGVMYPKSPRLQDAIYDYFRTVVQVCQKAVLLIRKGTFAQLSAALLNPFQSEFGPLELNLSTIADTVREEASLAFKQELALEKKEAFSFREWSLSKMSMKIEEAKRFRAQKAKFQFLNSCSTYNHQTAWKRARKAGESSYVFGQAAYTYWIQSTASSVLWITGILGSGKTVLTASVVQEVSIRFPDALVCYFFCSHDDAESLKAETIIGCLARQLLSLLNPDVFGSVDTIGPGALDTDEIVASTLRMLPQNEQIFVVVDGLDECNEIELDILFEYLGRLLKSDHHFHIFCSSRTDLHTRYGTALQPHHHLPLPVQNPEIAQYIEHALEDRLETGDLCLGDPDIILAIRHALLEGSHGMFLWVVFQLESICAALTDEGILKALESLPRDLPETFDRVLQKLSGQRTTNPATCQKIFAIVAAAQQPLTLDELREAMGVEPGDTQWNPRKLINDIRMAVNGCGSLLLIDEEDSAVRFSHHSVKQYIISSPRDASTRQFHVELSEADLSLGEICVTYLNFDVFNTTLTKMSDRAALQPQDITTSVVERTLPQGAVSKIALKLLKKKGARDFNLEARIREMVPQERRQADYAFLSYAKTFWLFHTRKFGRGRQVTYKLWLGLVSNSVKVVTFPWDPESWFGQEENVLEWALKNDHEALVRETTSKIAKSDAGIEHRGRTMELLEKFLDDEAMFSQLVESGLSVNQRNSDGHTVLMKAVHNGQTQTVKMLLERKDLEVNAGDNMSDTALGHAVVQDNEEMVKFLLTRPDIDVNCEDDGGWTAVRYAVYYGHMNIANILLDHGALDLKSMDKRGQTLLHWTARYLNEGHAVPLLLRRGLDSDELPDQGYLPRKTTTEYQRMRNAFERLLERDDVDVNIPDKHGRTVLHLLLLQWDWYFITEPIDLLLAKKDIQLNTRDNFDHTPLQDAIEWCEEGIVERLLLRDDLDVNMRFSDGNTALHYAARNRDTKWTELLLKRDDVDTEMSDTVGRKALEIAIQFRNEEFVRLLNDRRKKSAFTFDSLHGTQNGEVVFEGRPPLSTRRHRHSSF</sequence>
<dbReference type="InterPro" id="IPR002110">
    <property type="entry name" value="Ankyrin_rpt"/>
</dbReference>
<dbReference type="InterPro" id="IPR056125">
    <property type="entry name" value="DUF7708"/>
</dbReference>
<feature type="domain" description="Nephrocystin 3-like N-terminal" evidence="5">
    <location>
        <begin position="281"/>
        <end position="433"/>
    </location>
</feature>
<dbReference type="EMBL" id="KN848069">
    <property type="protein sequence ID" value="KIX99306.1"/>
    <property type="molecule type" value="Genomic_DNA"/>
</dbReference>
<dbReference type="SUPFAM" id="SSF52540">
    <property type="entry name" value="P-loop containing nucleoside triphosphate hydrolases"/>
    <property type="match status" value="1"/>
</dbReference>
<dbReference type="VEuPathDB" id="FungiDB:Z520_04882"/>
<keyword evidence="7" id="KW-1185">Reference proteome</keyword>
<dbReference type="SMART" id="SM00248">
    <property type="entry name" value="ANK"/>
    <property type="match status" value="8"/>
</dbReference>
<keyword evidence="2" id="KW-0040">ANK repeat</keyword>
<dbReference type="Gene3D" id="3.40.50.300">
    <property type="entry name" value="P-loop containing nucleotide triphosphate hydrolases"/>
    <property type="match status" value="1"/>
</dbReference>
<name>A0A0D2IQP6_9EURO</name>
<evidence type="ECO:0000313" key="6">
    <source>
        <dbReference type="EMBL" id="KIX99306.1"/>
    </source>
</evidence>
<dbReference type="PANTHER" id="PTHR10039">
    <property type="entry name" value="AMELOGENIN"/>
    <property type="match status" value="1"/>
</dbReference>
<evidence type="ECO:0000256" key="2">
    <source>
        <dbReference type="PROSITE-ProRule" id="PRU00023"/>
    </source>
</evidence>
<protein>
    <submittedName>
        <fullName evidence="6">Uncharacterized protein</fullName>
    </submittedName>
</protein>
<feature type="repeat" description="ANK" evidence="2">
    <location>
        <begin position="912"/>
        <end position="937"/>
    </location>
</feature>
<dbReference type="Pfam" id="PF12796">
    <property type="entry name" value="Ank_2"/>
    <property type="match status" value="2"/>
</dbReference>
<gene>
    <name evidence="6" type="ORF">Z520_04882</name>
</gene>
<dbReference type="Proteomes" id="UP000053411">
    <property type="component" value="Unassembled WGS sequence"/>
</dbReference>
<dbReference type="STRING" id="1442371.A0A0D2IQP6"/>
<dbReference type="PANTHER" id="PTHR10039:SF10">
    <property type="entry name" value="NACHT DOMAIN-CONTAINING PROTEIN"/>
    <property type="match status" value="1"/>
</dbReference>
<feature type="repeat" description="ANK" evidence="2">
    <location>
        <begin position="1087"/>
        <end position="1110"/>
    </location>
</feature>